<feature type="compositionally biased region" description="Polar residues" evidence="7">
    <location>
        <begin position="2566"/>
        <end position="2576"/>
    </location>
</feature>
<dbReference type="InterPro" id="IPR028745">
    <property type="entry name" value="AKAP9/Pericentrin"/>
</dbReference>
<evidence type="ECO:0000313" key="10">
    <source>
        <dbReference type="Proteomes" id="UP000499080"/>
    </source>
</evidence>
<keyword evidence="5" id="KW-0206">Cytoskeleton</keyword>
<evidence type="ECO:0000256" key="3">
    <source>
        <dbReference type="ARBA" id="ARBA00022553"/>
    </source>
</evidence>
<dbReference type="GO" id="GO:0005737">
    <property type="term" value="C:cytoplasm"/>
    <property type="evidence" value="ECO:0007669"/>
    <property type="project" value="UniProtKB-ARBA"/>
</dbReference>
<evidence type="ECO:0000256" key="4">
    <source>
        <dbReference type="ARBA" id="ARBA00023054"/>
    </source>
</evidence>
<feature type="coiled-coil region" evidence="6">
    <location>
        <begin position="159"/>
        <end position="186"/>
    </location>
</feature>
<evidence type="ECO:0000259" key="8">
    <source>
        <dbReference type="Pfam" id="PF10495"/>
    </source>
</evidence>
<dbReference type="OrthoDB" id="6429819at2759"/>
<feature type="coiled-coil region" evidence="6">
    <location>
        <begin position="1302"/>
        <end position="1406"/>
    </location>
</feature>
<feature type="coiled-coil region" evidence="6">
    <location>
        <begin position="2250"/>
        <end position="2555"/>
    </location>
</feature>
<proteinExistence type="predicted"/>
<dbReference type="Proteomes" id="UP000499080">
    <property type="component" value="Unassembled WGS sequence"/>
</dbReference>
<feature type="coiled-coil region" evidence="6">
    <location>
        <begin position="1910"/>
        <end position="2101"/>
    </location>
</feature>
<reference evidence="9 10" key="1">
    <citation type="journal article" date="2019" name="Sci. Rep.">
        <title>Orb-weaving spider Araneus ventricosus genome elucidates the spidroin gene catalogue.</title>
        <authorList>
            <person name="Kono N."/>
            <person name="Nakamura H."/>
            <person name="Ohtoshi R."/>
            <person name="Moran D.A.P."/>
            <person name="Shinohara A."/>
            <person name="Yoshida Y."/>
            <person name="Fujiwara M."/>
            <person name="Mori M."/>
            <person name="Tomita M."/>
            <person name="Arakawa K."/>
        </authorList>
    </citation>
    <scope>NUCLEOTIDE SEQUENCE [LARGE SCALE GENOMIC DNA]</scope>
</reference>
<feature type="compositionally biased region" description="Low complexity" evidence="7">
    <location>
        <begin position="2577"/>
        <end position="2589"/>
    </location>
</feature>
<comment type="caution">
    <text evidence="9">The sequence shown here is derived from an EMBL/GenBank/DDBJ whole genome shotgun (WGS) entry which is preliminary data.</text>
</comment>
<dbReference type="Pfam" id="PF10495">
    <property type="entry name" value="PACT_coil_coil"/>
    <property type="match status" value="1"/>
</dbReference>
<feature type="compositionally biased region" description="Polar residues" evidence="7">
    <location>
        <begin position="29"/>
        <end position="48"/>
    </location>
</feature>
<feature type="coiled-coil region" evidence="6">
    <location>
        <begin position="1447"/>
        <end position="1597"/>
    </location>
</feature>
<keyword evidence="10" id="KW-1185">Reference proteome</keyword>
<dbReference type="GO" id="GO:0007165">
    <property type="term" value="P:signal transduction"/>
    <property type="evidence" value="ECO:0007669"/>
    <property type="project" value="InterPro"/>
</dbReference>
<feature type="coiled-coil region" evidence="6">
    <location>
        <begin position="679"/>
        <end position="713"/>
    </location>
</feature>
<feature type="domain" description="Pericentrin/AKAP-450 centrosomal targeting" evidence="8">
    <location>
        <begin position="2874"/>
        <end position="2958"/>
    </location>
</feature>
<dbReference type="GO" id="GO:0005813">
    <property type="term" value="C:centrosome"/>
    <property type="evidence" value="ECO:0007669"/>
    <property type="project" value="UniProtKB-SubCell"/>
</dbReference>
<name>A0A4Y2CJ70_ARAVE</name>
<feature type="region of interest" description="Disordered" evidence="7">
    <location>
        <begin position="1702"/>
        <end position="1728"/>
    </location>
</feature>
<feature type="region of interest" description="Disordered" evidence="7">
    <location>
        <begin position="1"/>
        <end position="57"/>
    </location>
</feature>
<evidence type="ECO:0000256" key="7">
    <source>
        <dbReference type="SAM" id="MobiDB-lite"/>
    </source>
</evidence>
<dbReference type="GO" id="GO:0060090">
    <property type="term" value="F:molecular adaptor activity"/>
    <property type="evidence" value="ECO:0007669"/>
    <property type="project" value="InterPro"/>
</dbReference>
<evidence type="ECO:0000313" key="9">
    <source>
        <dbReference type="EMBL" id="GBM04462.1"/>
    </source>
</evidence>
<feature type="coiled-coil region" evidence="6">
    <location>
        <begin position="1822"/>
        <end position="1880"/>
    </location>
</feature>
<dbReference type="PANTHER" id="PTHR44981:SF2">
    <property type="entry name" value="PERICENTRIN-LIKE PROTEIN, ISOFORM F"/>
    <property type="match status" value="1"/>
</dbReference>
<organism evidence="9 10">
    <name type="scientific">Araneus ventricosus</name>
    <name type="common">Orbweaver spider</name>
    <name type="synonym">Epeira ventricosa</name>
    <dbReference type="NCBI Taxonomy" id="182803"/>
    <lineage>
        <taxon>Eukaryota</taxon>
        <taxon>Metazoa</taxon>
        <taxon>Ecdysozoa</taxon>
        <taxon>Arthropoda</taxon>
        <taxon>Chelicerata</taxon>
        <taxon>Arachnida</taxon>
        <taxon>Araneae</taxon>
        <taxon>Araneomorphae</taxon>
        <taxon>Entelegynae</taxon>
        <taxon>Araneoidea</taxon>
        <taxon>Araneidae</taxon>
        <taxon>Araneus</taxon>
    </lineage>
</organism>
<keyword evidence="2" id="KW-0963">Cytoplasm</keyword>
<feature type="coiled-coil region" evidence="6">
    <location>
        <begin position="2661"/>
        <end position="2695"/>
    </location>
</feature>
<feature type="compositionally biased region" description="Polar residues" evidence="7">
    <location>
        <begin position="1702"/>
        <end position="1722"/>
    </location>
</feature>
<protein>
    <recommendedName>
        <fullName evidence="8">Pericentrin/AKAP-450 centrosomal targeting domain-containing protein</fullName>
    </recommendedName>
</protein>
<gene>
    <name evidence="9" type="ORF">AVEN_197882_1</name>
</gene>
<sequence length="3058" mass="352101">MEDERRRKIEAGKQKLAEFKKKRLKSKTKNAVENPNPSTTVGCTSLQNTDEDKTPCSVKNSNVEGLKSSIDNSSIEILSVKAESRAPASDKMNVHLAMESSLQLSEGSDDAAHLVNADSELLSLFDQKIKRYQSAIQHKDTIIQKLSDRLASTMSAHAAHSESEEVKKLQNEINLLQVQIKEDINEEDWHTVSGGFPTCTFNKFVDADENLITSQLREIGEIAAEIKGGEEDKEEDDDDEEDVAKVPPTHIVVLEALETLHDYFQFNSGSEGTFSCLDKLEKNLFENSQKGASVEKTKVLCEASVQAEVSLSVLEELILGYSNVPNFSEWLSEFLKKNATHINLNNILADLSPPPVKVGGVTNKELPSKVLENQQCTYPSDMPSLLKKMETLSVVVKLLESLASISSSRASIEGAGDFSCSKFQSYFLKRLNSGDAETLEPDASENESQLSDMNYVDVETPCGESFNKTPSDISSVEKLRSQIAAGDFTIVTDFLLSEMEKISISVPCEKSRSQGDIMIDSLESDIFPDVSKTVPEAFLVDEKASIDPDYEKFLAEKSKLETKLKLLKNFDNEQQSTLQNNCQKYIDTETLVNSEDNILLEEPPMSGMSLLSLTDSEYRIENTMTDSETNFSRKVSFDMTRSMQDGEVCLKCDKYFELMREKYDDHVCIFKEALENNLNLEKTEVLKKLESEVEKLKTDKENLLSENDKQVELLCQEQEMKIKHLLNKHEKEISYFQGALSNCDTLFSEEIKRLEARLSESEAKVCDLGKLKNMKDKLEKQLEESNTKISTLLVENGKLHSQVKSLEEQLMVSNKKNNEILDEKEIHVQTIQNHQQELEALRSSQADLVAQEQKRVESQYLSTLEVLKKLHEDEISDLKQSFNKQLQEKENNLQEEYTKTINLIETTHSNESANYQKKIEQLLEEKCELLSKTTQEYEGILKKNHKVLMMLVNHLHRQLGVQKERLVNESHKSVNSDVELTFSDALEELNRSIEGGILKFLNQNYFLSNEENFDDTEYIPVEIRPPITNNDLPVRKNGEKFHEGLPKYGVNAEKEISGSKSLTQLSDQAQSEGSLESEDILMIHSELNKLQDQFQKDAALYEQINGQLLQECQGLRKQAEELEDHKRKLELQLQEKEKELAAKESQLAAIDASSVKGSISGPHLSSHDNRSLLDAARTNFRLLNVLSDLVKTFLDIERDINAHLEKHGLIPTRPASLCHHDEETGHSVGSREDFTSLSIGGECPTIELAEDGPDLTPRAWDLFATAGAYDADIEGEDVVLGASRRLRSAVDHLLNLLTRALDNQQNQDLKLLLKRNEELSQELQEEVEGRDALHMKVVTAESTIRKLECEKQRLDDLIQDLQENQEIMKRELTMERNKLARVTHEKESAQDEIQMLKEQCELLASRLGDPERTDTHKILNTSDNCLHEQPELLQENSRLSTEKQSVQKSLSQERQSFRDRLHQMEIELEGIRAEKEEIIEKKCREIRDLKAEMEAMEKQLQSNKKFIDEQAQEREQEREEYIKEITKMQDIVREKERIQSNEVQLMKEIEQLEQLLRARIEDHQNAMKKKEMVENDLRQSLDKIRDLRDVIEELEKTLDVKCKVETELRQKLAMMTESVDIHKKMNSVLEDGMSKSRTALVNGESMERVENLKEQLASQSQEIEQMSQNQTLLHELRGQIHFLEAKVEQRARLLESMHLSSYTSPIQSDDNSPSGSQGSDNLQLPCEDGYEMSPRSVHWLEIRRLEEKIGRLAHIDEELIKKNKELEAQLKKMKTQQMESRHENAALQERLSDQLLQISALKSHFQEQKHCLTTPQKSQVINERIEELHEAFENQLEENKRLLSQLQETQRALNALESEVEKKDNMIRTLQSTISSANEQKHVDIESKVKDLSSVTSDVNESTACFKLMLLEKNEELVSKTQELENLKREFENLQKNSQDSSLFGQEIETRIKIAGEFEKENVRLKSENEILKSEVESLNESLASVKEQLKSEQNQVETLMEELAHITQDNKRLEQDYDTIQEMMQQKERELATLHEETDAQMKLEAEVESLERELVEQKSIETELRQIMKQMEGALEVSKSTLKSEIAQWRLRVENLEKAHKVEVENLRKQIDVLCKNISGSEIEDIDIAEIKKEILEAAYTFGPDDKKAYGDLIYSLLKKAVDVKLRMMSKQHEAHVKEINQSWEKKIKSEHSNTSYDFKSHFEKLEKENLLLQEKFDEQNQRLSIEKDAELDVKLRERETTLRQELEAKYDTEINNLKSNLESVMKEKSELKSKAKDLVRQIKEQKLKFQAQRNLMLKEFEDKIMSTKKELQEKLESKQLTETICKQEIERLQTELHSKLEKERNVEESHREEISRLHKFFETRWVEEMKKIQEVQIEELKKLKDSKERNIEALCNHLFAQYSDRLKKLQEDYASQLAEERKATILQHRSELETLQQALERRFENEKQQILDIKEKEIKSLSESLERKYKKKLAELRKVSNEINKDGRSRWEEERLELISLHDQEVADLKQELESKYEKLLQNSRMSHETEIKSLEEAYSQKVEEVHELIREARRVASKSCHSDSGSNRTATPSSEMSSDETCSSCQEDMLPGNKHILVNKIHQDGKRVLSLIESTLAPSSTEREARLWIEERKWIIKRIQFLTPEIVDNPTNLKLVISNLVDELFNARKKLIQYNEEVNKNQEKCSQLEEQLGIERSKVDIIASSLTQQAKVIKELEALLNLRTSQVTELKKILASENSVHFQQNSVEKDATSNLHSENLTSSSYDVGCLRSADEPKSAEKFSMFLPEIESPHLQKSVEEIGVSREGLASLAQVSKELDLYLDRSISQESIGQGSKNDVSSVREEFMYMFGDKRHHGSYDAKLHGLFWVYKRSMSYNKSLVYQKKYLLMLLRGFQVTERATLAWLHRMDNDISPRSQGDDFVVSEPLLRGRSLFRSAALVIVAIQRMKFYVRRWRYLARIPSSQVVDAEIRTVFQSYLAFSPTLTPGCCNSPSLSLSSKATSVSGHFSNSQSVTISRSESKTKEKNSTPDKRQLIEYVRRLETLQKQLGLDNFR</sequence>
<evidence type="ECO:0000256" key="5">
    <source>
        <dbReference type="ARBA" id="ARBA00023212"/>
    </source>
</evidence>
<dbReference type="PANTHER" id="PTHR44981">
    <property type="entry name" value="PERICENTRIN-LIKE PROTEIN, ISOFORM F"/>
    <property type="match status" value="1"/>
</dbReference>
<accession>A0A4Y2CJ70</accession>
<comment type="subcellular location">
    <subcellularLocation>
        <location evidence="1">Cytoplasm</location>
        <location evidence="1">Cytoskeleton</location>
        <location evidence="1">Microtubule organizing center</location>
        <location evidence="1">Centrosome</location>
    </subcellularLocation>
</comment>
<dbReference type="EMBL" id="BGPR01000203">
    <property type="protein sequence ID" value="GBM04462.1"/>
    <property type="molecule type" value="Genomic_DNA"/>
</dbReference>
<evidence type="ECO:0000256" key="2">
    <source>
        <dbReference type="ARBA" id="ARBA00022490"/>
    </source>
</evidence>
<keyword evidence="4 6" id="KW-0175">Coiled coil</keyword>
<feature type="region of interest" description="Disordered" evidence="7">
    <location>
        <begin position="2560"/>
        <end position="2589"/>
    </location>
</feature>
<feature type="coiled-coil region" evidence="6">
    <location>
        <begin position="1756"/>
        <end position="1790"/>
    </location>
</feature>
<evidence type="ECO:0000256" key="6">
    <source>
        <dbReference type="SAM" id="Coils"/>
    </source>
</evidence>
<feature type="compositionally biased region" description="Basic and acidic residues" evidence="7">
    <location>
        <begin position="1"/>
        <end position="19"/>
    </location>
</feature>
<keyword evidence="3" id="KW-0597">Phosphoprotein</keyword>
<feature type="coiled-coil region" evidence="6">
    <location>
        <begin position="1105"/>
        <end position="1153"/>
    </location>
</feature>
<feature type="coiled-coil region" evidence="6">
    <location>
        <begin position="768"/>
        <end position="925"/>
    </location>
</feature>
<feature type="coiled-coil region" evidence="6">
    <location>
        <begin position="1642"/>
        <end position="1669"/>
    </location>
</feature>
<dbReference type="InterPro" id="IPR019528">
    <property type="entry name" value="PACT_domain"/>
</dbReference>
<evidence type="ECO:0000256" key="1">
    <source>
        <dbReference type="ARBA" id="ARBA00004300"/>
    </source>
</evidence>